<evidence type="ECO:0000256" key="1">
    <source>
        <dbReference type="SAM" id="MobiDB-lite"/>
    </source>
</evidence>
<protein>
    <submittedName>
        <fullName evidence="2">Uncharacterized protein</fullName>
    </submittedName>
</protein>
<dbReference type="EMBL" id="OMOR01000001">
    <property type="protein sequence ID" value="SPH22266.1"/>
    <property type="molecule type" value="Genomic_DNA"/>
</dbReference>
<name>A0A2R8BGQ3_9RHOB</name>
<dbReference type="Proteomes" id="UP000244880">
    <property type="component" value="Unassembled WGS sequence"/>
</dbReference>
<feature type="compositionally biased region" description="Basic and acidic residues" evidence="1">
    <location>
        <begin position="22"/>
        <end position="38"/>
    </location>
</feature>
<accession>A0A2R8BGQ3</accession>
<evidence type="ECO:0000313" key="2">
    <source>
        <dbReference type="EMBL" id="SPH22266.1"/>
    </source>
</evidence>
<reference evidence="2 3" key="1">
    <citation type="submission" date="2018-03" db="EMBL/GenBank/DDBJ databases">
        <authorList>
            <person name="Keele B.F."/>
        </authorList>
    </citation>
    <scope>NUCLEOTIDE SEQUENCE [LARGE SCALE GENOMIC DNA]</scope>
    <source>
        <strain evidence="2 3">CECT 8599</strain>
    </source>
</reference>
<organism evidence="2 3">
    <name type="scientific">Ascidiaceihabitans donghaensis</name>
    <dbReference type="NCBI Taxonomy" id="1510460"/>
    <lineage>
        <taxon>Bacteria</taxon>
        <taxon>Pseudomonadati</taxon>
        <taxon>Pseudomonadota</taxon>
        <taxon>Alphaproteobacteria</taxon>
        <taxon>Rhodobacterales</taxon>
        <taxon>Paracoccaceae</taxon>
        <taxon>Ascidiaceihabitans</taxon>
    </lineage>
</organism>
<keyword evidence="3" id="KW-1185">Reference proteome</keyword>
<gene>
    <name evidence="2" type="ORF">ASD8599_03009</name>
</gene>
<sequence length="77" mass="8408">MSCSTVQFVRWGASGGGLSGEMKGDLMRDPLRHPEPDSTGRQSFTSHMAQLLSLPYRSMVDALTLILGEHPLVHLAK</sequence>
<feature type="region of interest" description="Disordered" evidence="1">
    <location>
        <begin position="20"/>
        <end position="42"/>
    </location>
</feature>
<evidence type="ECO:0000313" key="3">
    <source>
        <dbReference type="Proteomes" id="UP000244880"/>
    </source>
</evidence>
<proteinExistence type="predicted"/>
<dbReference type="AlphaFoldDB" id="A0A2R8BGQ3"/>